<proteinExistence type="predicted"/>
<evidence type="ECO:0000313" key="3">
    <source>
        <dbReference type="Proteomes" id="UP001604336"/>
    </source>
</evidence>
<feature type="compositionally biased region" description="Low complexity" evidence="1">
    <location>
        <begin position="40"/>
        <end position="49"/>
    </location>
</feature>
<dbReference type="Proteomes" id="UP001604336">
    <property type="component" value="Unassembled WGS sequence"/>
</dbReference>
<protein>
    <submittedName>
        <fullName evidence="2">Uncharacterized protein</fullName>
    </submittedName>
</protein>
<evidence type="ECO:0000256" key="1">
    <source>
        <dbReference type="SAM" id="MobiDB-lite"/>
    </source>
</evidence>
<comment type="caution">
    <text evidence="2">The sequence shown here is derived from an EMBL/GenBank/DDBJ whole genome shotgun (WGS) entry which is preliminary data.</text>
</comment>
<sequence>MGNGWRKQKGLMPSRDLLPYRLRAMDEDDDEDAPPPSHPRPSSNRPSSSTSGFTFTQVHYNLFNGQIDRLTTMVDGLQTTVASLQHSINGLTSLLQQVLASQQETHSHIDIVFPLPPPPEN</sequence>
<reference evidence="3" key="1">
    <citation type="submission" date="2024-07" db="EMBL/GenBank/DDBJ databases">
        <title>Two chromosome-level genome assemblies of Korean endemic species Abeliophyllum distichum and Forsythia ovata (Oleaceae).</title>
        <authorList>
            <person name="Jang H."/>
        </authorList>
    </citation>
    <scope>NUCLEOTIDE SEQUENCE [LARGE SCALE GENOMIC DNA]</scope>
</reference>
<name>A0ABD1SYG7_9LAMI</name>
<organism evidence="2 3">
    <name type="scientific">Abeliophyllum distichum</name>
    <dbReference type="NCBI Taxonomy" id="126358"/>
    <lineage>
        <taxon>Eukaryota</taxon>
        <taxon>Viridiplantae</taxon>
        <taxon>Streptophyta</taxon>
        <taxon>Embryophyta</taxon>
        <taxon>Tracheophyta</taxon>
        <taxon>Spermatophyta</taxon>
        <taxon>Magnoliopsida</taxon>
        <taxon>eudicotyledons</taxon>
        <taxon>Gunneridae</taxon>
        <taxon>Pentapetalae</taxon>
        <taxon>asterids</taxon>
        <taxon>lamiids</taxon>
        <taxon>Lamiales</taxon>
        <taxon>Oleaceae</taxon>
        <taxon>Forsythieae</taxon>
        <taxon>Abeliophyllum</taxon>
    </lineage>
</organism>
<accession>A0ABD1SYG7</accession>
<dbReference type="AlphaFoldDB" id="A0ABD1SYG7"/>
<evidence type="ECO:0000313" key="2">
    <source>
        <dbReference type="EMBL" id="KAL2505421.1"/>
    </source>
</evidence>
<dbReference type="EMBL" id="JBFOLK010000006">
    <property type="protein sequence ID" value="KAL2505421.1"/>
    <property type="molecule type" value="Genomic_DNA"/>
</dbReference>
<gene>
    <name evidence="2" type="ORF">Adt_21042</name>
</gene>
<feature type="region of interest" description="Disordered" evidence="1">
    <location>
        <begin position="1"/>
        <end position="52"/>
    </location>
</feature>
<keyword evidence="3" id="KW-1185">Reference proteome</keyword>